<dbReference type="PANTHER" id="PTHR11576:SF2">
    <property type="entry name" value="ZONA PELLUCIDA SPERM-BINDING PROTEIN 3"/>
    <property type="match status" value="1"/>
</dbReference>
<gene>
    <name evidence="4" type="primary">LOC114445020</name>
</gene>
<feature type="domain" description="ZP" evidence="2">
    <location>
        <begin position="98"/>
        <end position="207"/>
    </location>
</feature>
<feature type="compositionally biased region" description="Polar residues" evidence="1">
    <location>
        <begin position="42"/>
        <end position="51"/>
    </location>
</feature>
<accession>A0A6P7JFT3</accession>
<dbReference type="GO" id="GO:0035803">
    <property type="term" value="P:egg coat formation"/>
    <property type="evidence" value="ECO:0007669"/>
    <property type="project" value="TreeGrafter"/>
</dbReference>
<dbReference type="Proteomes" id="UP000515145">
    <property type="component" value="Chromosome 13"/>
</dbReference>
<dbReference type="GO" id="GO:0031012">
    <property type="term" value="C:extracellular matrix"/>
    <property type="evidence" value="ECO:0007669"/>
    <property type="project" value="TreeGrafter"/>
</dbReference>
<evidence type="ECO:0000256" key="1">
    <source>
        <dbReference type="SAM" id="MobiDB-lite"/>
    </source>
</evidence>
<dbReference type="AlphaFoldDB" id="A0A6P7JFT3"/>
<dbReference type="PROSITE" id="PS51034">
    <property type="entry name" value="ZP_2"/>
    <property type="match status" value="1"/>
</dbReference>
<dbReference type="Gene3D" id="2.60.40.3210">
    <property type="entry name" value="Zona pellucida, ZP-N domain"/>
    <property type="match status" value="1"/>
</dbReference>
<dbReference type="Pfam" id="PF23344">
    <property type="entry name" value="ZP-N"/>
    <property type="match status" value="1"/>
</dbReference>
<dbReference type="PANTHER" id="PTHR11576">
    <property type="entry name" value="ZONA PELLUCIDA SPERM-BINDING PROTEIN 3"/>
    <property type="match status" value="1"/>
</dbReference>
<feature type="region of interest" description="Disordered" evidence="1">
    <location>
        <begin position="31"/>
        <end position="51"/>
    </location>
</feature>
<protein>
    <submittedName>
        <fullName evidence="4">Zona pellucida sperm-binding protein 3-like</fullName>
    </submittedName>
</protein>
<reference evidence="4" key="1">
    <citation type="submission" date="2025-08" db="UniProtKB">
        <authorList>
            <consortium name="RefSeq"/>
        </authorList>
    </citation>
    <scope>IDENTIFICATION</scope>
</reference>
<name>A0A6P7JFT3_9TELE</name>
<dbReference type="FunFam" id="2.60.40.3210:FF:000001">
    <property type="entry name" value="Zona pellucida sperm-binding protein 3"/>
    <property type="match status" value="1"/>
</dbReference>
<dbReference type="RefSeq" id="XP_028275749.1">
    <property type="nucleotide sequence ID" value="XM_028419948.1"/>
</dbReference>
<evidence type="ECO:0000313" key="4">
    <source>
        <dbReference type="RefSeq" id="XP_028275749.1"/>
    </source>
</evidence>
<dbReference type="GeneID" id="114445020"/>
<organism evidence="3 4">
    <name type="scientific">Parambassis ranga</name>
    <name type="common">Indian glassy fish</name>
    <dbReference type="NCBI Taxonomy" id="210632"/>
    <lineage>
        <taxon>Eukaryota</taxon>
        <taxon>Metazoa</taxon>
        <taxon>Chordata</taxon>
        <taxon>Craniata</taxon>
        <taxon>Vertebrata</taxon>
        <taxon>Euteleostomi</taxon>
        <taxon>Actinopterygii</taxon>
        <taxon>Neopterygii</taxon>
        <taxon>Teleostei</taxon>
        <taxon>Neoteleostei</taxon>
        <taxon>Acanthomorphata</taxon>
        <taxon>Ovalentaria</taxon>
        <taxon>Ambassidae</taxon>
        <taxon>Parambassis</taxon>
    </lineage>
</organism>
<dbReference type="InterPro" id="IPR055356">
    <property type="entry name" value="ZP-N"/>
</dbReference>
<dbReference type="InParanoid" id="A0A6P7JFT3"/>
<dbReference type="GO" id="GO:2000344">
    <property type="term" value="P:positive regulation of acrosome reaction"/>
    <property type="evidence" value="ECO:0007669"/>
    <property type="project" value="TreeGrafter"/>
</dbReference>
<dbReference type="InterPro" id="IPR001507">
    <property type="entry name" value="ZP_dom"/>
</dbReference>
<evidence type="ECO:0000313" key="3">
    <source>
        <dbReference type="Proteomes" id="UP000515145"/>
    </source>
</evidence>
<dbReference type="GO" id="GO:0032190">
    <property type="term" value="F:acrosin binding"/>
    <property type="evidence" value="ECO:0007669"/>
    <property type="project" value="TreeGrafter"/>
</dbReference>
<evidence type="ECO:0000259" key="2">
    <source>
        <dbReference type="PROSITE" id="PS51034"/>
    </source>
</evidence>
<dbReference type="OrthoDB" id="8880842at2759"/>
<keyword evidence="3" id="KW-1185">Reference proteome</keyword>
<proteinExistence type="predicted"/>
<dbReference type="GO" id="GO:0007339">
    <property type="term" value="P:binding of sperm to zona pellucida"/>
    <property type="evidence" value="ECO:0007669"/>
    <property type="project" value="TreeGrafter"/>
</dbReference>
<sequence length="207" mass="22876">MLVCVRLSDARPLSVSVPTYWDEDPAVVEADSAAEPERKHSSQQAGGLKSQQEWSAREPLFWKFPADPVDCLKKPPIDFKPRRPVETNRVVTSRVAVRCGESKIQVEVSQDLLGLGKLIKPQDITLGSCPATEIDDSSHVLVFESELHKCGSARLMTENALIYAFTLVYNPKVSNRSRIVRSQSVVIGVECHYPRGLKLMAPGPPLA</sequence>